<reference evidence="7 8" key="1">
    <citation type="submission" date="2014-04" db="EMBL/GenBank/DDBJ databases">
        <authorList>
            <consortium name="DOE Joint Genome Institute"/>
            <person name="Kuo A."/>
            <person name="Martino E."/>
            <person name="Perotto S."/>
            <person name="Kohler A."/>
            <person name="Nagy L.G."/>
            <person name="Floudas D."/>
            <person name="Copeland A."/>
            <person name="Barry K.W."/>
            <person name="Cichocki N."/>
            <person name="Veneault-Fourrey C."/>
            <person name="LaButti K."/>
            <person name="Lindquist E.A."/>
            <person name="Lipzen A."/>
            <person name="Lundell T."/>
            <person name="Morin E."/>
            <person name="Murat C."/>
            <person name="Sun H."/>
            <person name="Tunlid A."/>
            <person name="Henrissat B."/>
            <person name="Grigoriev I.V."/>
            <person name="Hibbett D.S."/>
            <person name="Martin F."/>
            <person name="Nordberg H.P."/>
            <person name="Cantor M.N."/>
            <person name="Hua S.X."/>
        </authorList>
    </citation>
    <scope>NUCLEOTIDE SEQUENCE [LARGE SCALE GENOMIC DNA]</scope>
    <source>
        <strain evidence="7 8">Zn</strain>
    </source>
</reference>
<keyword evidence="3 5" id="KW-0378">Hydrolase</keyword>
<dbReference type="PRINTS" id="PR00116">
    <property type="entry name" value="ARGINASE"/>
</dbReference>
<dbReference type="Proteomes" id="UP000054321">
    <property type="component" value="Unassembled WGS sequence"/>
</dbReference>
<evidence type="ECO:0000256" key="2">
    <source>
        <dbReference type="ARBA" id="ARBA00022723"/>
    </source>
</evidence>
<dbReference type="EMBL" id="KN832870">
    <property type="protein sequence ID" value="KIN07219.1"/>
    <property type="molecule type" value="Genomic_DNA"/>
</dbReference>
<keyword evidence="4" id="KW-0464">Manganese</keyword>
<keyword evidence="2 4" id="KW-0479">Metal-binding</keyword>
<feature type="signal peptide" evidence="6">
    <location>
        <begin position="1"/>
        <end position="20"/>
    </location>
</feature>
<dbReference type="Pfam" id="PF00491">
    <property type="entry name" value="Arginase"/>
    <property type="match status" value="1"/>
</dbReference>
<feature type="chain" id="PRO_5002163292" description="Agmatinase" evidence="6">
    <location>
        <begin position="21"/>
        <end position="397"/>
    </location>
</feature>
<accession>A0A0C3D796</accession>
<dbReference type="HOGENOM" id="CLU_039478_1_1_1"/>
<dbReference type="PROSITE" id="PS51409">
    <property type="entry name" value="ARGINASE_2"/>
    <property type="match status" value="1"/>
</dbReference>
<dbReference type="GO" id="GO:0008783">
    <property type="term" value="F:agmatinase activity"/>
    <property type="evidence" value="ECO:0007669"/>
    <property type="project" value="TreeGrafter"/>
</dbReference>
<dbReference type="Gene3D" id="3.40.800.10">
    <property type="entry name" value="Ureohydrolase domain"/>
    <property type="match status" value="1"/>
</dbReference>
<feature type="binding site" evidence="4">
    <location>
        <position position="200"/>
    </location>
    <ligand>
        <name>Mn(2+)</name>
        <dbReference type="ChEBI" id="CHEBI:29035"/>
        <label>1</label>
    </ligand>
</feature>
<dbReference type="InterPro" id="IPR020855">
    <property type="entry name" value="Ureohydrolase_Mn_BS"/>
</dbReference>
<organism evidence="7 8">
    <name type="scientific">Oidiodendron maius (strain Zn)</name>
    <dbReference type="NCBI Taxonomy" id="913774"/>
    <lineage>
        <taxon>Eukaryota</taxon>
        <taxon>Fungi</taxon>
        <taxon>Dikarya</taxon>
        <taxon>Ascomycota</taxon>
        <taxon>Pezizomycotina</taxon>
        <taxon>Leotiomycetes</taxon>
        <taxon>Leotiomycetes incertae sedis</taxon>
        <taxon>Myxotrichaceae</taxon>
        <taxon>Oidiodendron</taxon>
    </lineage>
</organism>
<dbReference type="PROSITE" id="PS01053">
    <property type="entry name" value="ARGINASE_1"/>
    <property type="match status" value="1"/>
</dbReference>
<dbReference type="SUPFAM" id="SSF52768">
    <property type="entry name" value="Arginase/deacetylase"/>
    <property type="match status" value="1"/>
</dbReference>
<dbReference type="InParanoid" id="A0A0C3D796"/>
<comment type="cofactor">
    <cofactor evidence="4">
        <name>Mn(2+)</name>
        <dbReference type="ChEBI" id="CHEBI:29035"/>
    </cofactor>
    <text evidence="4">Binds 2 manganese ions per subunit.</text>
</comment>
<dbReference type="GO" id="GO:0046872">
    <property type="term" value="F:metal ion binding"/>
    <property type="evidence" value="ECO:0007669"/>
    <property type="project" value="UniProtKB-KW"/>
</dbReference>
<feature type="binding site" evidence="4">
    <location>
        <position position="202"/>
    </location>
    <ligand>
        <name>Mn(2+)</name>
        <dbReference type="ChEBI" id="CHEBI:29035"/>
        <label>1</label>
    </ligand>
</feature>
<evidence type="ECO:0000256" key="1">
    <source>
        <dbReference type="ARBA" id="ARBA00009227"/>
    </source>
</evidence>
<dbReference type="PIRSF" id="PIRSF036979">
    <property type="entry name" value="Arginase"/>
    <property type="match status" value="1"/>
</dbReference>
<dbReference type="PANTHER" id="PTHR11358:SF26">
    <property type="entry name" value="GUANIDINO ACID HYDROLASE, MITOCHONDRIAL"/>
    <property type="match status" value="1"/>
</dbReference>
<dbReference type="AlphaFoldDB" id="A0A0C3D796"/>
<dbReference type="OrthoDB" id="288726at2759"/>
<protein>
    <recommendedName>
        <fullName evidence="9">Agmatinase</fullName>
    </recommendedName>
</protein>
<evidence type="ECO:0000313" key="7">
    <source>
        <dbReference type="EMBL" id="KIN07219.1"/>
    </source>
</evidence>
<dbReference type="GO" id="GO:0033389">
    <property type="term" value="P:putrescine biosynthetic process from arginine, via agmatine"/>
    <property type="evidence" value="ECO:0007669"/>
    <property type="project" value="TreeGrafter"/>
</dbReference>
<sequence>MRFTFTALLLIGRLLACARAHSPAEEAGKGEWTQDDAEELARKWGVDWSFTGISTFAHLDYVKCLMKPDVHFDIGVIGVPFDTAVSYRPGARFGPRAIRAASARQTTFRGFNPRAGINPYTSWATLLDCGDVPVTPMDNAMALTQMTAAYRELLHRPATSSLLPRPKLVSLGGDHSIALAALRALAEHHGPIAVLHFDAHLDTWHPAKYPSPWPSEQAHFNHGSMFWMASNEGLILNGSSVHAGLRTRLSGDGWDDYDDDDRQGFLRISADDIDDIGGPKGVIERIVQRIGTDTPVYLSVDIDVLDPGLAPGTGTPEPGGWTTRELIRILRGVEVLNVVGADVVEVAPAYDGVGEQTALAGAQVVYEILTGMVKRGLVDMGKVDEGGRGNGGAKDEL</sequence>
<dbReference type="FunFam" id="3.40.800.10:FF:000014">
    <property type="entry name" value="Arginase family protein"/>
    <property type="match status" value="1"/>
</dbReference>
<feature type="binding site" evidence="4">
    <location>
        <position position="301"/>
    </location>
    <ligand>
        <name>Mn(2+)</name>
        <dbReference type="ChEBI" id="CHEBI:29035"/>
        <label>1</label>
    </ligand>
</feature>
<comment type="similarity">
    <text evidence="1">Belongs to the arginase family. Agmatinase subfamily.</text>
</comment>
<dbReference type="InterPro" id="IPR006035">
    <property type="entry name" value="Ureohydrolase"/>
</dbReference>
<name>A0A0C3D796_OIDMZ</name>
<proteinExistence type="inferred from homology"/>
<dbReference type="STRING" id="913774.A0A0C3D796"/>
<dbReference type="CDD" id="cd11592">
    <property type="entry name" value="Agmatinase_PAH"/>
    <property type="match status" value="1"/>
</dbReference>
<feature type="binding site" evidence="4">
    <location>
        <position position="303"/>
    </location>
    <ligand>
        <name>Mn(2+)</name>
        <dbReference type="ChEBI" id="CHEBI:29035"/>
        <label>1</label>
    </ligand>
</feature>
<dbReference type="PANTHER" id="PTHR11358">
    <property type="entry name" value="ARGINASE/AGMATINASE"/>
    <property type="match status" value="1"/>
</dbReference>
<evidence type="ECO:0000256" key="5">
    <source>
        <dbReference type="RuleBase" id="RU003684"/>
    </source>
</evidence>
<keyword evidence="6" id="KW-0732">Signal</keyword>
<evidence type="ECO:0000256" key="6">
    <source>
        <dbReference type="SAM" id="SignalP"/>
    </source>
</evidence>
<evidence type="ECO:0000313" key="8">
    <source>
        <dbReference type="Proteomes" id="UP000054321"/>
    </source>
</evidence>
<gene>
    <name evidence="7" type="ORF">OIDMADRAFT_139837</name>
</gene>
<evidence type="ECO:0000256" key="4">
    <source>
        <dbReference type="PIRSR" id="PIRSR036979-1"/>
    </source>
</evidence>
<dbReference type="InterPro" id="IPR023696">
    <property type="entry name" value="Ureohydrolase_dom_sf"/>
</dbReference>
<feature type="binding site" evidence="4">
    <location>
        <position position="198"/>
    </location>
    <ligand>
        <name>Mn(2+)</name>
        <dbReference type="ChEBI" id="CHEBI:29035"/>
        <label>1</label>
    </ligand>
</feature>
<feature type="binding site" evidence="4">
    <location>
        <position position="175"/>
    </location>
    <ligand>
        <name>Mn(2+)</name>
        <dbReference type="ChEBI" id="CHEBI:29035"/>
        <label>1</label>
    </ligand>
</feature>
<reference evidence="8" key="2">
    <citation type="submission" date="2015-01" db="EMBL/GenBank/DDBJ databases">
        <title>Evolutionary Origins and Diversification of the Mycorrhizal Mutualists.</title>
        <authorList>
            <consortium name="DOE Joint Genome Institute"/>
            <consortium name="Mycorrhizal Genomics Consortium"/>
            <person name="Kohler A."/>
            <person name="Kuo A."/>
            <person name="Nagy L.G."/>
            <person name="Floudas D."/>
            <person name="Copeland A."/>
            <person name="Barry K.W."/>
            <person name="Cichocki N."/>
            <person name="Veneault-Fourrey C."/>
            <person name="LaButti K."/>
            <person name="Lindquist E.A."/>
            <person name="Lipzen A."/>
            <person name="Lundell T."/>
            <person name="Morin E."/>
            <person name="Murat C."/>
            <person name="Riley R."/>
            <person name="Ohm R."/>
            <person name="Sun H."/>
            <person name="Tunlid A."/>
            <person name="Henrissat B."/>
            <person name="Grigoriev I.V."/>
            <person name="Hibbett D.S."/>
            <person name="Martin F."/>
        </authorList>
    </citation>
    <scope>NUCLEOTIDE SEQUENCE [LARGE SCALE GENOMIC DNA]</scope>
    <source>
        <strain evidence="8">Zn</strain>
    </source>
</reference>
<evidence type="ECO:0000256" key="3">
    <source>
        <dbReference type="ARBA" id="ARBA00022801"/>
    </source>
</evidence>
<keyword evidence="8" id="KW-1185">Reference proteome</keyword>
<evidence type="ECO:0008006" key="9">
    <source>
        <dbReference type="Google" id="ProtNLM"/>
    </source>
</evidence>